<keyword evidence="3" id="KW-1185">Reference proteome</keyword>
<name>A0A369JGE4_HYPMA</name>
<dbReference type="EMBL" id="LUEZ02000107">
    <property type="protein sequence ID" value="RDB17896.1"/>
    <property type="molecule type" value="Genomic_DNA"/>
</dbReference>
<feature type="compositionally biased region" description="Basic and acidic residues" evidence="1">
    <location>
        <begin position="1"/>
        <end position="10"/>
    </location>
</feature>
<evidence type="ECO:0000313" key="2">
    <source>
        <dbReference type="EMBL" id="RDB17896.1"/>
    </source>
</evidence>
<sequence>MPLVKADDSHPSPPDKLPHTIHNKPSMPIEIPSRRRPILQGNSSPDGRSLSPDLIFEMSPVSSNIPSPSHYAFGFQNSPQNNQEQFLYSFPTVTAHYTSTRRQPLQNRQFQTTVSQQAHFPTSDAKRYTSLSSPADDVFDGISCLSSTPSTTVVTKTASTTKITGFTPATLISTQRSSPVRSLKTRRLSPPPRSSSYSSSPWILPGKSDVKDGESASFETEPTSFEFERHLMRRIEKQNPLRFRGVSLISTIRG</sequence>
<dbReference type="AlphaFoldDB" id="A0A369JGE4"/>
<gene>
    <name evidence="2" type="ORF">Hypma_000801</name>
</gene>
<feature type="region of interest" description="Disordered" evidence="1">
    <location>
        <begin position="1"/>
        <end position="51"/>
    </location>
</feature>
<evidence type="ECO:0000256" key="1">
    <source>
        <dbReference type="SAM" id="MobiDB-lite"/>
    </source>
</evidence>
<protein>
    <submittedName>
        <fullName evidence="2">Uncharacterized protein</fullName>
    </submittedName>
</protein>
<dbReference type="OrthoDB" id="3030351at2759"/>
<evidence type="ECO:0000313" key="3">
    <source>
        <dbReference type="Proteomes" id="UP000076154"/>
    </source>
</evidence>
<organism evidence="2 3">
    <name type="scientific">Hypsizygus marmoreus</name>
    <name type="common">White beech mushroom</name>
    <name type="synonym">Agaricus marmoreus</name>
    <dbReference type="NCBI Taxonomy" id="39966"/>
    <lineage>
        <taxon>Eukaryota</taxon>
        <taxon>Fungi</taxon>
        <taxon>Dikarya</taxon>
        <taxon>Basidiomycota</taxon>
        <taxon>Agaricomycotina</taxon>
        <taxon>Agaricomycetes</taxon>
        <taxon>Agaricomycetidae</taxon>
        <taxon>Agaricales</taxon>
        <taxon>Tricholomatineae</taxon>
        <taxon>Lyophyllaceae</taxon>
        <taxon>Hypsizygus</taxon>
    </lineage>
</organism>
<accession>A0A369JGE4</accession>
<dbReference type="Proteomes" id="UP000076154">
    <property type="component" value="Unassembled WGS sequence"/>
</dbReference>
<comment type="caution">
    <text evidence="2">The sequence shown here is derived from an EMBL/GenBank/DDBJ whole genome shotgun (WGS) entry which is preliminary data.</text>
</comment>
<proteinExistence type="predicted"/>
<reference evidence="2" key="1">
    <citation type="submission" date="2018-04" db="EMBL/GenBank/DDBJ databases">
        <title>Whole genome sequencing of Hypsizygus marmoreus.</title>
        <authorList>
            <person name="Choi I.-G."/>
            <person name="Min B."/>
            <person name="Kim J.-G."/>
            <person name="Kim S."/>
            <person name="Oh Y.-L."/>
            <person name="Kong W.-S."/>
            <person name="Park H."/>
            <person name="Jeong J."/>
            <person name="Song E.-S."/>
        </authorList>
    </citation>
    <scope>NUCLEOTIDE SEQUENCE [LARGE SCALE GENOMIC DNA]</scope>
    <source>
        <strain evidence="2">51987-8</strain>
    </source>
</reference>
<feature type="region of interest" description="Disordered" evidence="1">
    <location>
        <begin position="174"/>
        <end position="221"/>
    </location>
</feature>
<dbReference type="InParanoid" id="A0A369JGE4"/>